<protein>
    <recommendedName>
        <fullName evidence="3">DUF2007 domain-containing protein</fullName>
    </recommendedName>
</protein>
<dbReference type="Proteomes" id="UP000515960">
    <property type="component" value="Chromosome"/>
</dbReference>
<name>A0A7G9B5X8_9FIRM</name>
<accession>A0A7G9B5X8</accession>
<dbReference type="KEGG" id="ohi:H8790_02645"/>
<evidence type="ECO:0000313" key="2">
    <source>
        <dbReference type="Proteomes" id="UP000515960"/>
    </source>
</evidence>
<dbReference type="AlphaFoldDB" id="A0A7G9B5X8"/>
<dbReference type="RefSeq" id="WP_187333478.1">
    <property type="nucleotide sequence ID" value="NZ_CP060490.1"/>
</dbReference>
<organism evidence="1 2">
    <name type="scientific">Oscillibacter hominis</name>
    <dbReference type="NCBI Taxonomy" id="2763056"/>
    <lineage>
        <taxon>Bacteria</taxon>
        <taxon>Bacillati</taxon>
        <taxon>Bacillota</taxon>
        <taxon>Clostridia</taxon>
        <taxon>Eubacteriales</taxon>
        <taxon>Oscillospiraceae</taxon>
        <taxon>Oscillibacter</taxon>
    </lineage>
</organism>
<reference evidence="1 2" key="1">
    <citation type="submission" date="2020-08" db="EMBL/GenBank/DDBJ databases">
        <authorList>
            <person name="Liu C."/>
            <person name="Sun Q."/>
        </authorList>
    </citation>
    <scope>NUCLEOTIDE SEQUENCE [LARGE SCALE GENOMIC DNA]</scope>
    <source>
        <strain evidence="1 2">NSJ-62</strain>
    </source>
</reference>
<dbReference type="EMBL" id="CP060490">
    <property type="protein sequence ID" value="QNL44959.1"/>
    <property type="molecule type" value="Genomic_DNA"/>
</dbReference>
<evidence type="ECO:0000313" key="1">
    <source>
        <dbReference type="EMBL" id="QNL44959.1"/>
    </source>
</evidence>
<keyword evidence="2" id="KW-1185">Reference proteome</keyword>
<proteinExistence type="predicted"/>
<evidence type="ECO:0008006" key="3">
    <source>
        <dbReference type="Google" id="ProtNLM"/>
    </source>
</evidence>
<gene>
    <name evidence="1" type="ORF">H8790_02645</name>
</gene>
<sequence length="102" mass="10948">MNDPSTWGRAEGGLYDRWPKEEGGLPEQAAFLVDLPDSGGIADMTVAQLEAYGIPVMKRYEKDGGLGRVILGFSGYGASLYVPASRLEEAKGLLEAADPEEE</sequence>